<accession>A0A7V7TF55</accession>
<proteinExistence type="predicted"/>
<gene>
    <name evidence="1" type="ORF">F7Q91_19020</name>
</gene>
<comment type="caution">
    <text evidence="1">The sequence shown here is derived from an EMBL/GenBank/DDBJ whole genome shotgun (WGS) entry which is preliminary data.</text>
</comment>
<reference evidence="1 2" key="1">
    <citation type="submission" date="2019-09" db="EMBL/GenBank/DDBJ databases">
        <title>Draft genome sequences of 48 bacterial type strains from the CCUG.</title>
        <authorList>
            <person name="Tunovic T."/>
            <person name="Pineiro-Iglesias B."/>
            <person name="Unosson C."/>
            <person name="Inganas E."/>
            <person name="Ohlen M."/>
            <person name="Cardew S."/>
            <person name="Jensie-Markopoulos S."/>
            <person name="Salva-Serra F."/>
            <person name="Jaen-Luchoro D."/>
            <person name="Karlsson R."/>
            <person name="Svensson-Stadler L."/>
            <person name="Chun J."/>
            <person name="Moore E."/>
        </authorList>
    </citation>
    <scope>NUCLEOTIDE SEQUENCE [LARGE SCALE GENOMIC DNA]</scope>
    <source>
        <strain evidence="1 2">CCUG 48643</strain>
    </source>
</reference>
<dbReference type="AlphaFoldDB" id="A0A7V7TF55"/>
<dbReference type="InterPro" id="IPR019289">
    <property type="entry name" value="Phage_tail_E/E"/>
</dbReference>
<dbReference type="Pfam" id="PF10109">
    <property type="entry name" value="Phage_TAC_7"/>
    <property type="match status" value="1"/>
</dbReference>
<dbReference type="EMBL" id="VZPX01000047">
    <property type="protein sequence ID" value="KAB0476534.1"/>
    <property type="molecule type" value="Genomic_DNA"/>
</dbReference>
<sequence>MEYPVETKEVQLEYPVTVAGKEYKSLTMRRPKVRDQLIADKQNKDPADKEIHLLSLLAGVETAVIQELDMTDYGEVQKAYKGFTKKNSKSETSNEQ</sequence>
<dbReference type="Proteomes" id="UP000423756">
    <property type="component" value="Unassembled WGS sequence"/>
</dbReference>
<organism evidence="1 2">
    <name type="scientific">Vibrio chagasii</name>
    <dbReference type="NCBI Taxonomy" id="170679"/>
    <lineage>
        <taxon>Bacteria</taxon>
        <taxon>Pseudomonadati</taxon>
        <taxon>Pseudomonadota</taxon>
        <taxon>Gammaproteobacteria</taxon>
        <taxon>Vibrionales</taxon>
        <taxon>Vibrionaceae</taxon>
        <taxon>Vibrio</taxon>
    </lineage>
</organism>
<evidence type="ECO:0000313" key="1">
    <source>
        <dbReference type="EMBL" id="KAB0476534.1"/>
    </source>
</evidence>
<evidence type="ECO:0000313" key="2">
    <source>
        <dbReference type="Proteomes" id="UP000423756"/>
    </source>
</evidence>
<name>A0A7V7TF55_9VIBR</name>
<protein>
    <submittedName>
        <fullName evidence="1">Phage tail assembly protein</fullName>
    </submittedName>
</protein>
<dbReference type="RefSeq" id="WP_150897835.1">
    <property type="nucleotide sequence ID" value="NZ_AP025468.1"/>
</dbReference>
<dbReference type="GeneID" id="77344899"/>